<name>A0A2M7BBQ4_9BACT</name>
<comment type="cofactor">
    <cofactor evidence="1">
        <name>thiamine diphosphate</name>
        <dbReference type="ChEBI" id="CHEBI:58937"/>
    </cofactor>
</comment>
<sequence length="77" mass="9115">LVEKYRSFGWEVYQTQGHDFSRLIATFSNFNERKNKPKVAICKTIRGKGVSFMESKERYHACTLSEEEYRKAMEELS</sequence>
<feature type="non-terminal residue" evidence="5">
    <location>
        <position position="1"/>
    </location>
</feature>
<evidence type="ECO:0000313" key="5">
    <source>
        <dbReference type="EMBL" id="PIV00546.1"/>
    </source>
</evidence>
<dbReference type="Proteomes" id="UP000229631">
    <property type="component" value="Unassembled WGS sequence"/>
</dbReference>
<dbReference type="PANTHER" id="PTHR47514:SF1">
    <property type="entry name" value="TRANSKETOLASE N-TERMINAL SECTION-RELATED"/>
    <property type="match status" value="1"/>
</dbReference>
<accession>A0A2M7BBQ4</accession>
<dbReference type="SUPFAM" id="SSF52518">
    <property type="entry name" value="Thiamin diphosphate-binding fold (THDP-binding)"/>
    <property type="match status" value="1"/>
</dbReference>
<reference evidence="6" key="1">
    <citation type="submission" date="2017-09" db="EMBL/GenBank/DDBJ databases">
        <title>Depth-based differentiation of microbial function through sediment-hosted aquifers and enrichment of novel symbionts in the deep terrestrial subsurface.</title>
        <authorList>
            <person name="Probst A.J."/>
            <person name="Ladd B."/>
            <person name="Jarett J.K."/>
            <person name="Geller-Mcgrath D.E."/>
            <person name="Sieber C.M.K."/>
            <person name="Emerson J.B."/>
            <person name="Anantharaman K."/>
            <person name="Thomas B.C."/>
            <person name="Malmstrom R."/>
            <person name="Stieglmeier M."/>
            <person name="Klingl A."/>
            <person name="Woyke T."/>
            <person name="Ryan C.M."/>
            <person name="Banfield J.F."/>
        </authorList>
    </citation>
    <scope>NUCLEOTIDE SEQUENCE [LARGE SCALE GENOMIC DNA]</scope>
</reference>
<dbReference type="InterPro" id="IPR029061">
    <property type="entry name" value="THDP-binding"/>
</dbReference>
<comment type="caution">
    <text evidence="5">The sequence shown here is derived from an EMBL/GenBank/DDBJ whole genome shotgun (WGS) entry which is preliminary data.</text>
</comment>
<evidence type="ECO:0000256" key="3">
    <source>
        <dbReference type="ARBA" id="ARBA00023052"/>
    </source>
</evidence>
<evidence type="ECO:0000313" key="6">
    <source>
        <dbReference type="Proteomes" id="UP000229631"/>
    </source>
</evidence>
<dbReference type="Gene3D" id="3.40.50.970">
    <property type="match status" value="1"/>
</dbReference>
<feature type="domain" description="Transketolase N-terminal" evidence="4">
    <location>
        <begin position="3"/>
        <end position="75"/>
    </location>
</feature>
<evidence type="ECO:0000256" key="2">
    <source>
        <dbReference type="ARBA" id="ARBA00007131"/>
    </source>
</evidence>
<organism evidence="5 6">
    <name type="scientific">Candidatus Shapirobacteria bacterium CG03_land_8_20_14_0_80_39_12</name>
    <dbReference type="NCBI Taxonomy" id="1974879"/>
    <lineage>
        <taxon>Bacteria</taxon>
        <taxon>Candidatus Shapironibacteriota</taxon>
    </lineage>
</organism>
<evidence type="ECO:0000259" key="4">
    <source>
        <dbReference type="Pfam" id="PF00456"/>
    </source>
</evidence>
<dbReference type="Pfam" id="PF00456">
    <property type="entry name" value="Transketolase_N"/>
    <property type="match status" value="1"/>
</dbReference>
<keyword evidence="3" id="KW-0786">Thiamine pyrophosphate</keyword>
<proteinExistence type="inferred from homology"/>
<dbReference type="AlphaFoldDB" id="A0A2M7BBQ4"/>
<gene>
    <name evidence="5" type="ORF">COS54_02830</name>
</gene>
<comment type="similarity">
    <text evidence="2">Belongs to the transketolase family.</text>
</comment>
<protein>
    <submittedName>
        <fullName evidence="5">Transketolase</fullName>
    </submittedName>
</protein>
<dbReference type="EMBL" id="PEVC01000050">
    <property type="protein sequence ID" value="PIV00546.1"/>
    <property type="molecule type" value="Genomic_DNA"/>
</dbReference>
<dbReference type="InterPro" id="IPR005474">
    <property type="entry name" value="Transketolase_N"/>
</dbReference>
<dbReference type="PANTHER" id="PTHR47514">
    <property type="entry name" value="TRANSKETOLASE N-TERMINAL SECTION-RELATED"/>
    <property type="match status" value="1"/>
</dbReference>
<evidence type="ECO:0000256" key="1">
    <source>
        <dbReference type="ARBA" id="ARBA00001964"/>
    </source>
</evidence>